<dbReference type="Proteomes" id="UP001057452">
    <property type="component" value="Chromosome 2"/>
</dbReference>
<feature type="non-terminal residue" evidence="1">
    <location>
        <position position="1"/>
    </location>
</feature>
<sequence length="85" mass="8826">EAQLAAKSLAAASQMSLSQVRRATTLNPDQVLKRQQPGLHRCQPISWSLAIATDGIGGTVGTADSEAAVGHGGQSDRLNGTTFRP</sequence>
<keyword evidence="2" id="KW-1185">Reference proteome</keyword>
<feature type="non-terminal residue" evidence="1">
    <location>
        <position position="85"/>
    </location>
</feature>
<dbReference type="EMBL" id="CM043786">
    <property type="protein sequence ID" value="KAI4831548.1"/>
    <property type="molecule type" value="Genomic_DNA"/>
</dbReference>
<evidence type="ECO:0000313" key="1">
    <source>
        <dbReference type="EMBL" id="KAI4831548.1"/>
    </source>
</evidence>
<accession>A0ACB9XXJ7</accession>
<evidence type="ECO:0000313" key="2">
    <source>
        <dbReference type="Proteomes" id="UP001057452"/>
    </source>
</evidence>
<organism evidence="1 2">
    <name type="scientific">Chaenocephalus aceratus</name>
    <name type="common">Blackfin icefish</name>
    <name type="synonym">Chaenichthys aceratus</name>
    <dbReference type="NCBI Taxonomy" id="36190"/>
    <lineage>
        <taxon>Eukaryota</taxon>
        <taxon>Metazoa</taxon>
        <taxon>Chordata</taxon>
        <taxon>Craniata</taxon>
        <taxon>Vertebrata</taxon>
        <taxon>Euteleostomi</taxon>
        <taxon>Actinopterygii</taxon>
        <taxon>Neopterygii</taxon>
        <taxon>Teleostei</taxon>
        <taxon>Neoteleostei</taxon>
        <taxon>Acanthomorphata</taxon>
        <taxon>Eupercaria</taxon>
        <taxon>Perciformes</taxon>
        <taxon>Notothenioidei</taxon>
        <taxon>Channichthyidae</taxon>
        <taxon>Chaenocephalus</taxon>
    </lineage>
</organism>
<gene>
    <name evidence="1" type="ORF">KUCAC02_001085</name>
</gene>
<comment type="caution">
    <text evidence="1">The sequence shown here is derived from an EMBL/GenBank/DDBJ whole genome shotgun (WGS) entry which is preliminary data.</text>
</comment>
<reference evidence="1" key="1">
    <citation type="submission" date="2022-05" db="EMBL/GenBank/DDBJ databases">
        <title>Chromosome-level genome of Chaenocephalus aceratus.</title>
        <authorList>
            <person name="Park H."/>
        </authorList>
    </citation>
    <scope>NUCLEOTIDE SEQUENCE</scope>
    <source>
        <strain evidence="1">KU_202001</strain>
    </source>
</reference>
<proteinExistence type="predicted"/>
<name>A0ACB9XXJ7_CHAAC</name>
<protein>
    <submittedName>
        <fullName evidence="1">Uncharacterized protein</fullName>
    </submittedName>
</protein>